<dbReference type="GO" id="GO:0006310">
    <property type="term" value="P:DNA recombination"/>
    <property type="evidence" value="ECO:0007669"/>
    <property type="project" value="UniProtKB-KW"/>
</dbReference>
<evidence type="ECO:0000256" key="1">
    <source>
        <dbReference type="ARBA" id="ARBA00022908"/>
    </source>
</evidence>
<keyword evidence="2" id="KW-0233">DNA recombination</keyword>
<comment type="caution">
    <text evidence="4">The sequence shown here is derived from an EMBL/GenBank/DDBJ whole genome shotgun (WGS) entry which is preliminary data.</text>
</comment>
<feature type="domain" description="Tyr recombinase" evidence="3">
    <location>
        <begin position="212"/>
        <end position="428"/>
    </location>
</feature>
<proteinExistence type="predicted"/>
<keyword evidence="5" id="KW-1185">Reference proteome</keyword>
<dbReference type="GO" id="GO:0003677">
    <property type="term" value="F:DNA binding"/>
    <property type="evidence" value="ECO:0007669"/>
    <property type="project" value="InterPro"/>
</dbReference>
<evidence type="ECO:0000256" key="2">
    <source>
        <dbReference type="ARBA" id="ARBA00023172"/>
    </source>
</evidence>
<gene>
    <name evidence="4" type="ORF">DXX94_15295</name>
</gene>
<dbReference type="CDD" id="cd00397">
    <property type="entry name" value="DNA_BRE_C"/>
    <property type="match status" value="1"/>
</dbReference>
<evidence type="ECO:0000313" key="4">
    <source>
        <dbReference type="EMBL" id="REL31970.1"/>
    </source>
</evidence>
<accession>A0A3E0U5F6</accession>
<evidence type="ECO:0000259" key="3">
    <source>
        <dbReference type="PROSITE" id="PS51898"/>
    </source>
</evidence>
<dbReference type="Gene3D" id="1.10.443.10">
    <property type="entry name" value="Intergrase catalytic core"/>
    <property type="match status" value="1"/>
</dbReference>
<evidence type="ECO:0000313" key="5">
    <source>
        <dbReference type="Proteomes" id="UP000256899"/>
    </source>
</evidence>
<dbReference type="Proteomes" id="UP000256899">
    <property type="component" value="Unassembled WGS sequence"/>
</dbReference>
<dbReference type="InterPro" id="IPR002104">
    <property type="entry name" value="Integrase_catalytic"/>
</dbReference>
<dbReference type="Pfam" id="PF00589">
    <property type="entry name" value="Phage_integrase"/>
    <property type="match status" value="1"/>
</dbReference>
<sequence>MKNFVRIKGRLLSDGMALMNVHTSEYYEPFEAYVRMLLDKEGATTTTKQYAEHVSRFLDFLYEYQAVAIEKQMDIDASRLFANYEKFLIKGKHNEDELLKQVAKNLNKTKNTSYVSISQGIESALNYFMEMQLFNNVQEEHFDFLTYTSEISTKQKAKMKKNSWLYATTKLLSASKPKIKKKLFPKASKRANKNGSDNNKEKAYRRAIPANSSIDFFTHHLNEQHFDKFSVVRDLLMYSFLAASGVRQSECLQITVDDIDFDKREIRIVNPFTRTQIGLTEKEEECLSWKGRVTEKTFLIQPFAHIFWGLLETYISTHYKTNVNHRYLFQKFNGRPFFAADRSERSKTFKRYLRAVDEGLGKHNLHGLRHLYGFYVYNYLPIVNSKGEPTGEQGMPLGFVKILMGHAQISSTEVYAREDIDLIEFVIASANSYVRKKGITPKQLLSQYYTKQMKMLENKLEDL</sequence>
<dbReference type="InterPro" id="IPR011010">
    <property type="entry name" value="DNA_brk_join_enz"/>
</dbReference>
<dbReference type="InterPro" id="IPR050090">
    <property type="entry name" value="Tyrosine_recombinase_XerCD"/>
</dbReference>
<protein>
    <submittedName>
        <fullName evidence="4">Site-specific integrase</fullName>
    </submittedName>
</protein>
<reference evidence="5" key="1">
    <citation type="submission" date="2018-08" db="EMBL/GenBank/DDBJ databases">
        <title>Thalassotalea euphylliae genome.</title>
        <authorList>
            <person name="Summers S."/>
            <person name="Rice S.A."/>
            <person name="Freckelton M.L."/>
            <person name="Nedved B.T."/>
            <person name="Hadfield M.G."/>
        </authorList>
    </citation>
    <scope>NUCLEOTIDE SEQUENCE [LARGE SCALE GENOMIC DNA]</scope>
    <source>
        <strain evidence="5">H3</strain>
    </source>
</reference>
<dbReference type="InterPro" id="IPR013762">
    <property type="entry name" value="Integrase-like_cat_sf"/>
</dbReference>
<dbReference type="PANTHER" id="PTHR30349:SF64">
    <property type="entry name" value="PROPHAGE INTEGRASE INTD-RELATED"/>
    <property type="match status" value="1"/>
</dbReference>
<keyword evidence="1" id="KW-0229">DNA integration</keyword>
<dbReference type="GO" id="GO:0015074">
    <property type="term" value="P:DNA integration"/>
    <property type="evidence" value="ECO:0007669"/>
    <property type="project" value="UniProtKB-KW"/>
</dbReference>
<dbReference type="AlphaFoldDB" id="A0A3E0U5F6"/>
<dbReference type="RefSeq" id="WP_116017206.1">
    <property type="nucleotide sequence ID" value="NZ_QUOT01000001.1"/>
</dbReference>
<organism evidence="4 5">
    <name type="scientific">Thalassotalea euphylliae</name>
    <dbReference type="NCBI Taxonomy" id="1655234"/>
    <lineage>
        <taxon>Bacteria</taxon>
        <taxon>Pseudomonadati</taxon>
        <taxon>Pseudomonadota</taxon>
        <taxon>Gammaproteobacteria</taxon>
        <taxon>Alteromonadales</taxon>
        <taxon>Colwelliaceae</taxon>
        <taxon>Thalassotalea</taxon>
    </lineage>
</organism>
<dbReference type="SUPFAM" id="SSF56349">
    <property type="entry name" value="DNA breaking-rejoining enzymes"/>
    <property type="match status" value="1"/>
</dbReference>
<dbReference type="PROSITE" id="PS51898">
    <property type="entry name" value="TYR_RECOMBINASE"/>
    <property type="match status" value="1"/>
</dbReference>
<dbReference type="PANTHER" id="PTHR30349">
    <property type="entry name" value="PHAGE INTEGRASE-RELATED"/>
    <property type="match status" value="1"/>
</dbReference>
<name>A0A3E0U5F6_9GAMM</name>
<dbReference type="EMBL" id="QUOT01000001">
    <property type="protein sequence ID" value="REL31970.1"/>
    <property type="molecule type" value="Genomic_DNA"/>
</dbReference>